<evidence type="ECO:0000256" key="5">
    <source>
        <dbReference type="ARBA" id="ARBA00012754"/>
    </source>
</evidence>
<keyword evidence="9" id="KW-0326">Glycosidase</keyword>
<dbReference type="InterPro" id="IPR041625">
    <property type="entry name" value="Beta-mannosidase_Ig"/>
</dbReference>
<proteinExistence type="inferred from homology"/>
<feature type="domain" description="Beta-mannosidase-like galactose-binding" evidence="16">
    <location>
        <begin position="12"/>
        <end position="189"/>
    </location>
</feature>
<comment type="subcellular location">
    <subcellularLocation>
        <location evidence="2">Secreted</location>
    </subcellularLocation>
</comment>
<comment type="similarity">
    <text evidence="10">Belongs to the glycosyl hydrolase 2 family. Beta-mannosidase B subfamily.</text>
</comment>
<dbReference type="Gene3D" id="2.60.120.260">
    <property type="entry name" value="Galactose-binding domain-like"/>
    <property type="match status" value="1"/>
</dbReference>
<organism evidence="17 18">
    <name type="scientific">Marinicrinis sediminis</name>
    <dbReference type="NCBI Taxonomy" id="1652465"/>
    <lineage>
        <taxon>Bacteria</taxon>
        <taxon>Bacillati</taxon>
        <taxon>Bacillota</taxon>
        <taxon>Bacilli</taxon>
        <taxon>Bacillales</taxon>
        <taxon>Paenibacillaceae</taxon>
    </lineage>
</organism>
<dbReference type="InterPro" id="IPR050887">
    <property type="entry name" value="Beta-mannosidase_GH2"/>
</dbReference>
<feature type="domain" description="Beta-mannosidase Ig-fold" evidence="14">
    <location>
        <begin position="763"/>
        <end position="844"/>
    </location>
</feature>
<dbReference type="PANTHER" id="PTHR43730">
    <property type="entry name" value="BETA-MANNOSIDASE"/>
    <property type="match status" value="1"/>
</dbReference>
<dbReference type="SUPFAM" id="SSF49303">
    <property type="entry name" value="beta-Galactosidase/glucuronidase domain"/>
    <property type="match status" value="3"/>
</dbReference>
<keyword evidence="6" id="KW-0964">Secreted</keyword>
<evidence type="ECO:0000256" key="10">
    <source>
        <dbReference type="ARBA" id="ARBA00038429"/>
    </source>
</evidence>
<evidence type="ECO:0000259" key="13">
    <source>
        <dbReference type="Pfam" id="PF00703"/>
    </source>
</evidence>
<comment type="subunit">
    <text evidence="4">Homodimer.</text>
</comment>
<evidence type="ECO:0000256" key="2">
    <source>
        <dbReference type="ARBA" id="ARBA00004613"/>
    </source>
</evidence>
<evidence type="ECO:0000256" key="6">
    <source>
        <dbReference type="ARBA" id="ARBA00022525"/>
    </source>
</evidence>
<dbReference type="RefSeq" id="WP_379929353.1">
    <property type="nucleotide sequence ID" value="NZ_JBHUMM010000017.1"/>
</dbReference>
<dbReference type="InterPro" id="IPR013783">
    <property type="entry name" value="Ig-like_fold"/>
</dbReference>
<keyword evidence="18" id="KW-1185">Reference proteome</keyword>
<dbReference type="Pfam" id="PF00703">
    <property type="entry name" value="Glyco_hydro_2"/>
    <property type="match status" value="1"/>
</dbReference>
<dbReference type="PANTHER" id="PTHR43730:SF1">
    <property type="entry name" value="BETA-MANNOSIDASE"/>
    <property type="match status" value="1"/>
</dbReference>
<dbReference type="SUPFAM" id="SSF51445">
    <property type="entry name" value="(Trans)glycosidases"/>
    <property type="match status" value="1"/>
</dbReference>
<evidence type="ECO:0000256" key="3">
    <source>
        <dbReference type="ARBA" id="ARBA00004740"/>
    </source>
</evidence>
<comment type="caution">
    <text evidence="17">The sequence shown here is derived from an EMBL/GenBank/DDBJ whole genome shotgun (WGS) entry which is preliminary data.</text>
</comment>
<evidence type="ECO:0000259" key="14">
    <source>
        <dbReference type="Pfam" id="PF17753"/>
    </source>
</evidence>
<evidence type="ECO:0000256" key="1">
    <source>
        <dbReference type="ARBA" id="ARBA00000829"/>
    </source>
</evidence>
<evidence type="ECO:0000256" key="11">
    <source>
        <dbReference type="ARBA" id="ARBA00041069"/>
    </source>
</evidence>
<dbReference type="GO" id="GO:0016787">
    <property type="term" value="F:hydrolase activity"/>
    <property type="evidence" value="ECO:0007669"/>
    <property type="project" value="UniProtKB-KW"/>
</dbReference>
<dbReference type="InterPro" id="IPR017853">
    <property type="entry name" value="GH"/>
</dbReference>
<dbReference type="InterPro" id="IPR036156">
    <property type="entry name" value="Beta-gal/glucu_dom_sf"/>
</dbReference>
<evidence type="ECO:0000256" key="9">
    <source>
        <dbReference type="ARBA" id="ARBA00023295"/>
    </source>
</evidence>
<keyword evidence="7 17" id="KW-0378">Hydrolase</keyword>
<dbReference type="InterPro" id="IPR054593">
    <property type="entry name" value="Beta-mannosidase-like_N2"/>
</dbReference>
<comment type="pathway">
    <text evidence="3">Glycan metabolism; N-glycan degradation.</text>
</comment>
<evidence type="ECO:0000313" key="17">
    <source>
        <dbReference type="EMBL" id="MFD2671878.1"/>
    </source>
</evidence>
<dbReference type="Pfam" id="PF17753">
    <property type="entry name" value="Ig_mannosidase"/>
    <property type="match status" value="1"/>
</dbReference>
<dbReference type="EC" id="3.2.1.25" evidence="5"/>
<dbReference type="Pfam" id="PF22666">
    <property type="entry name" value="Glyco_hydro_2_N2"/>
    <property type="match status" value="1"/>
</dbReference>
<feature type="domain" description="Mannosidase Ig/CBM-like" evidence="15">
    <location>
        <begin position="672"/>
        <end position="757"/>
    </location>
</feature>
<dbReference type="Gene3D" id="3.20.20.80">
    <property type="entry name" value="Glycosidases"/>
    <property type="match status" value="1"/>
</dbReference>
<keyword evidence="8" id="KW-0325">Glycoprotein</keyword>
<dbReference type="EMBL" id="JBHUMM010000017">
    <property type="protein sequence ID" value="MFD2671878.1"/>
    <property type="molecule type" value="Genomic_DNA"/>
</dbReference>
<dbReference type="InterPro" id="IPR041447">
    <property type="entry name" value="Mannosidase_ig"/>
</dbReference>
<evidence type="ECO:0000256" key="12">
    <source>
        <dbReference type="ARBA" id="ARBA00041614"/>
    </source>
</evidence>
<gene>
    <name evidence="17" type="ORF">ACFSUC_09685</name>
</gene>
<dbReference type="Proteomes" id="UP001597497">
    <property type="component" value="Unassembled WGS sequence"/>
</dbReference>
<dbReference type="Pfam" id="PF17786">
    <property type="entry name" value="Mannosidase_ig"/>
    <property type="match status" value="1"/>
</dbReference>
<protein>
    <recommendedName>
        <fullName evidence="11">Beta-mannosidase B</fullName>
        <ecNumber evidence="5">3.2.1.25</ecNumber>
    </recommendedName>
    <alternativeName>
        <fullName evidence="12">Mannanase B</fullName>
    </alternativeName>
</protein>
<feature type="domain" description="Glycoside hydrolase family 2 immunoglobulin-like beta-sandwich" evidence="13">
    <location>
        <begin position="199"/>
        <end position="302"/>
    </location>
</feature>
<reference evidence="18" key="1">
    <citation type="journal article" date="2019" name="Int. J. Syst. Evol. Microbiol.">
        <title>The Global Catalogue of Microorganisms (GCM) 10K type strain sequencing project: providing services to taxonomists for standard genome sequencing and annotation.</title>
        <authorList>
            <consortium name="The Broad Institute Genomics Platform"/>
            <consortium name="The Broad Institute Genome Sequencing Center for Infectious Disease"/>
            <person name="Wu L."/>
            <person name="Ma J."/>
        </authorList>
    </citation>
    <scope>NUCLEOTIDE SEQUENCE [LARGE SCALE GENOMIC DNA]</scope>
    <source>
        <strain evidence="18">KCTC 33676</strain>
    </source>
</reference>
<evidence type="ECO:0000256" key="7">
    <source>
        <dbReference type="ARBA" id="ARBA00022801"/>
    </source>
</evidence>
<evidence type="ECO:0000313" key="18">
    <source>
        <dbReference type="Proteomes" id="UP001597497"/>
    </source>
</evidence>
<accession>A0ABW5RAC5</accession>
<evidence type="ECO:0000256" key="8">
    <source>
        <dbReference type="ARBA" id="ARBA00023180"/>
    </source>
</evidence>
<evidence type="ECO:0000256" key="4">
    <source>
        <dbReference type="ARBA" id="ARBA00011738"/>
    </source>
</evidence>
<dbReference type="Gene3D" id="2.60.40.10">
    <property type="entry name" value="Immunoglobulins"/>
    <property type="match status" value="3"/>
</dbReference>
<dbReference type="InterPro" id="IPR008979">
    <property type="entry name" value="Galactose-bd-like_sf"/>
</dbReference>
<sequence length="847" mass="97386">MPVQMTSLIDNWSFKASDESTWHPAQVPGCVHTDLWNNQLIDDPFYGTHEQKLQWIDKKDWEYRTTFEVAAHILSQPHIELTFDGLDTYADVWLNEQHILSADNMFRTWTIDVKTLLKPADNILKIRFRSPILEDLPKLAQLGYALPAINDDSETGELGDQKVSVFARKAPYHYGWDWGPRFVTSGIWKPVRLTAWSEARITDLYLHQQEVTADAAKFVAHIELETDQAITGKWQLETDGYTWEQAVSLSPGIHAIQMEAEIPNPKLWWSRGLGEPHLYQVKASLQRDGQILADRTIRTGLRSIRLVRDRDDAGSTFHFELNGIPVFAKGANHIPNDSFITACTADRYRHEIQTAAASNMNMLRVWGGGVYEYDVFYDLCDEYGILIWQDFMFACSMYPGDEAFLNNVRIEAEQNVKRLRHHPSIAVWCGNNEMDTAWSAYDPNAGWGWKEQYEPVIRDQIWRDYERIFHELLPETVARLTPDIDYWPSSPMREQTGDQQQHSHYASAEGDIHYWGVWHGIEPIENYNRYVGRFMSEYGFQSFPEMKTVRTYAEESDLQLESEVMLAHQKNKRGNMLIKEYMDLYLPKPKDFASFLYMSQILQAMAVKEAMEAHRRHKPHCMGTLYWQLNDCWPVASWASMDYDGRWKALQYGAKSAYQDVMLSFDASNTSQLHLYVVTDLLAQVEGKLMLTLYDAEGRLLREEQQTILGAANTSTRIANLDPLAWLEEHDPTSTVLVATLMIDGQVVDQKMHHFVPIPQSNLKAPELQLEVVAGSGGSSFTITSSHLARHVWLTAEEEGMFSDNDFDLLPGKPKTIHFYGRNIQQQQFQPAQPGRVEATSIADYMA</sequence>
<dbReference type="InterPro" id="IPR006102">
    <property type="entry name" value="Ig-like_GH2"/>
</dbReference>
<comment type="catalytic activity">
    <reaction evidence="1">
        <text>Hydrolysis of terminal, non-reducing beta-D-mannose residues in beta-D-mannosides.</text>
        <dbReference type="EC" id="3.2.1.25"/>
    </reaction>
</comment>
<evidence type="ECO:0000259" key="16">
    <source>
        <dbReference type="Pfam" id="PF22666"/>
    </source>
</evidence>
<dbReference type="SUPFAM" id="SSF49785">
    <property type="entry name" value="Galactose-binding domain-like"/>
    <property type="match status" value="1"/>
</dbReference>
<evidence type="ECO:0000259" key="15">
    <source>
        <dbReference type="Pfam" id="PF17786"/>
    </source>
</evidence>
<name>A0ABW5RAC5_9BACL</name>